<accession>A0AAD5LE76</accession>
<evidence type="ECO:0000259" key="11">
    <source>
        <dbReference type="PROSITE" id="PS50011"/>
    </source>
</evidence>
<keyword evidence="9" id="KW-1133">Transmembrane helix</keyword>
<feature type="signal peptide" evidence="10">
    <location>
        <begin position="1"/>
        <end position="20"/>
    </location>
</feature>
<dbReference type="InterPro" id="IPR050122">
    <property type="entry name" value="RTK"/>
</dbReference>
<evidence type="ECO:0000256" key="10">
    <source>
        <dbReference type="SAM" id="SignalP"/>
    </source>
</evidence>
<evidence type="ECO:0000256" key="2">
    <source>
        <dbReference type="ARBA" id="ARBA00022679"/>
    </source>
</evidence>
<name>A0AAD5LE76_9CRUS</name>
<evidence type="ECO:0000256" key="5">
    <source>
        <dbReference type="ARBA" id="ARBA00022840"/>
    </source>
</evidence>
<dbReference type="PROSITE" id="PS50011">
    <property type="entry name" value="PROTEIN_KINASE_DOM"/>
    <property type="match status" value="1"/>
</dbReference>
<evidence type="ECO:0000256" key="7">
    <source>
        <dbReference type="ARBA" id="ARBA00051243"/>
    </source>
</evidence>
<evidence type="ECO:0000256" key="4">
    <source>
        <dbReference type="ARBA" id="ARBA00022777"/>
    </source>
</evidence>
<evidence type="ECO:0000313" key="13">
    <source>
        <dbReference type="Proteomes" id="UP000820818"/>
    </source>
</evidence>
<keyword evidence="2" id="KW-0808">Transferase</keyword>
<comment type="subcellular location">
    <subcellularLocation>
        <location evidence="1">Membrane</location>
        <topology evidence="1">Single-pass membrane protein</topology>
    </subcellularLocation>
</comment>
<dbReference type="Proteomes" id="UP000820818">
    <property type="component" value="Linkage Group LG3"/>
</dbReference>
<evidence type="ECO:0000313" key="12">
    <source>
        <dbReference type="EMBL" id="KAI9561101.1"/>
    </source>
</evidence>
<dbReference type="PROSITE" id="PS00107">
    <property type="entry name" value="PROTEIN_KINASE_ATP"/>
    <property type="match status" value="1"/>
</dbReference>
<dbReference type="PROSITE" id="PS51257">
    <property type="entry name" value="PROKAR_LIPOPROTEIN"/>
    <property type="match status" value="1"/>
</dbReference>
<keyword evidence="4" id="KW-0418">Kinase</keyword>
<feature type="transmembrane region" description="Helical" evidence="9">
    <location>
        <begin position="345"/>
        <end position="367"/>
    </location>
</feature>
<reference evidence="12 13" key="1">
    <citation type="submission" date="2022-05" db="EMBL/GenBank/DDBJ databases">
        <title>A multi-omics perspective on studying reproductive biology in Daphnia sinensis.</title>
        <authorList>
            <person name="Jia J."/>
        </authorList>
    </citation>
    <scope>NUCLEOTIDE SEQUENCE [LARGE SCALE GENOMIC DNA]</scope>
    <source>
        <strain evidence="12 13">WSL</strain>
    </source>
</reference>
<dbReference type="InterPro" id="IPR020635">
    <property type="entry name" value="Tyr_kinase_cat_dom"/>
</dbReference>
<feature type="transmembrane region" description="Helical" evidence="9">
    <location>
        <begin position="517"/>
        <end position="539"/>
    </location>
</feature>
<evidence type="ECO:0000256" key="1">
    <source>
        <dbReference type="ARBA" id="ARBA00004167"/>
    </source>
</evidence>
<dbReference type="AlphaFoldDB" id="A0AAD5LE76"/>
<comment type="caution">
    <text evidence="12">The sequence shown here is derived from an EMBL/GenBank/DDBJ whole genome shotgun (WGS) entry which is preliminary data.</text>
</comment>
<proteinExistence type="predicted"/>
<evidence type="ECO:0000256" key="3">
    <source>
        <dbReference type="ARBA" id="ARBA00022741"/>
    </source>
</evidence>
<dbReference type="EMBL" id="WJBH02000003">
    <property type="protein sequence ID" value="KAI9561101.1"/>
    <property type="molecule type" value="Genomic_DNA"/>
</dbReference>
<dbReference type="GO" id="GO:0005886">
    <property type="term" value="C:plasma membrane"/>
    <property type="evidence" value="ECO:0007669"/>
    <property type="project" value="TreeGrafter"/>
</dbReference>
<dbReference type="PROSITE" id="PS00109">
    <property type="entry name" value="PROTEIN_KINASE_TYR"/>
    <property type="match status" value="1"/>
</dbReference>
<evidence type="ECO:0000256" key="9">
    <source>
        <dbReference type="SAM" id="Phobius"/>
    </source>
</evidence>
<keyword evidence="5 8" id="KW-0067">ATP-binding</keyword>
<feature type="chain" id="PRO_5041899161" description="Protein kinase domain-containing protein" evidence="10">
    <location>
        <begin position="21"/>
        <end position="833"/>
    </location>
</feature>
<dbReference type="GO" id="GO:0007169">
    <property type="term" value="P:cell surface receptor protein tyrosine kinase signaling pathway"/>
    <property type="evidence" value="ECO:0007669"/>
    <property type="project" value="TreeGrafter"/>
</dbReference>
<dbReference type="SUPFAM" id="SSF56112">
    <property type="entry name" value="Protein kinase-like (PK-like)"/>
    <property type="match status" value="1"/>
</dbReference>
<dbReference type="SMART" id="SM00219">
    <property type="entry name" value="TyrKc"/>
    <property type="match status" value="1"/>
</dbReference>
<sequence>MDLGQWRFLLFILVVTGCLSSLPVSSETIHPNLSSNGEDQIEFQEFNSSSSLGIFLSFSLRVRFQQYHLGAYNGGLNLTVSVVLSARDPSEFSSLPSDPVANKRLKLVIRWLHPTTGEPPEGYNVEVRPLIPSPRSTGDTSSCTEHFTDFFHHVEYSETPSIEIGSGTQKGDHLVQFGCSYAVSVQASPIIPPDRPLFVNITVPDCVEGVCRCSSRPRLPKAEELATHEITTASGLDDERSYLVSWTYLAPLRDATDTTLIARVERAENVLGLGPVFRKVREYRHNVVPGLNAFQQPMHHLEVHTNYRIRIIAYDSHHCEGHIAEVYLNRDVKLEKDPSLHKETMVSAAVLGIIFLAVTALIIALSWRRFLRRLHLMAATAAAGNHTPARYSRSPQNFHRDSRRTTLLTNGSGGTCQHLMNVLHADRESEEPRHHLLGNNKVVDDYEIDPSQVKLGVEIGKGAFGRVHLATVENLPGLPGPTLVAVKQMKKKVGLDERDDFLAEIAMMKRVGRHENIVVMLACVTLTQPYSMVLEYVPYGDLLHYLRTLRTVYHQSKVWSVDSKVQLHPDTVSASIGGSSSSVALLPRKSTTHSTSDSSKSYHLNHIFASMSSQSTGSSHSSSSYVIPNYYRGLLKAFPTSRTIDTEELHDFARQIARGMEHLELKGITHRDLAARNLLVSEGRVLKISDFGLSRHGVYVNTRKRMLPLRWLAIESMTDNLYSSLSDVWAFGVVLWEICTLGGFPYANISDAQLMTYLLSGNRLMRPDNVSEKLYQVMLKCWSANPDDRPTFRELRCSLEDFEAHHENYVDFSCSSSSQAHALPPTEEEITII</sequence>
<dbReference type="InterPro" id="IPR001245">
    <property type="entry name" value="Ser-Thr/Tyr_kinase_cat_dom"/>
</dbReference>
<dbReference type="InterPro" id="IPR008266">
    <property type="entry name" value="Tyr_kinase_AS"/>
</dbReference>
<dbReference type="Pfam" id="PF07714">
    <property type="entry name" value="PK_Tyr_Ser-Thr"/>
    <property type="match status" value="1"/>
</dbReference>
<keyword evidence="3 8" id="KW-0547">Nucleotide-binding</keyword>
<organism evidence="12 13">
    <name type="scientific">Daphnia sinensis</name>
    <dbReference type="NCBI Taxonomy" id="1820382"/>
    <lineage>
        <taxon>Eukaryota</taxon>
        <taxon>Metazoa</taxon>
        <taxon>Ecdysozoa</taxon>
        <taxon>Arthropoda</taxon>
        <taxon>Crustacea</taxon>
        <taxon>Branchiopoda</taxon>
        <taxon>Diplostraca</taxon>
        <taxon>Cladocera</taxon>
        <taxon>Anomopoda</taxon>
        <taxon>Daphniidae</taxon>
        <taxon>Daphnia</taxon>
        <taxon>Daphnia similis group</taxon>
    </lineage>
</organism>
<evidence type="ECO:0000256" key="6">
    <source>
        <dbReference type="ARBA" id="ARBA00023137"/>
    </source>
</evidence>
<dbReference type="Gene3D" id="1.10.510.10">
    <property type="entry name" value="Transferase(Phosphotransferase) domain 1"/>
    <property type="match status" value="1"/>
</dbReference>
<dbReference type="InterPro" id="IPR017441">
    <property type="entry name" value="Protein_kinase_ATP_BS"/>
</dbReference>
<dbReference type="PANTHER" id="PTHR24416:SF594">
    <property type="entry name" value="PROTEIN KINASE DOMAIN-CONTAINING PROTEIN"/>
    <property type="match status" value="1"/>
</dbReference>
<dbReference type="GO" id="GO:0004714">
    <property type="term" value="F:transmembrane receptor protein tyrosine kinase activity"/>
    <property type="evidence" value="ECO:0007669"/>
    <property type="project" value="UniProtKB-EC"/>
</dbReference>
<protein>
    <recommendedName>
        <fullName evidence="11">Protein kinase domain-containing protein</fullName>
    </recommendedName>
</protein>
<keyword evidence="9" id="KW-0472">Membrane</keyword>
<dbReference type="Gene3D" id="3.30.200.20">
    <property type="entry name" value="Phosphorylase Kinase, domain 1"/>
    <property type="match status" value="1"/>
</dbReference>
<comment type="catalytic activity">
    <reaction evidence="7">
        <text>L-tyrosyl-[protein] + ATP = O-phospho-L-tyrosyl-[protein] + ADP + H(+)</text>
        <dbReference type="Rhea" id="RHEA:10596"/>
        <dbReference type="Rhea" id="RHEA-COMP:10136"/>
        <dbReference type="Rhea" id="RHEA-COMP:20101"/>
        <dbReference type="ChEBI" id="CHEBI:15378"/>
        <dbReference type="ChEBI" id="CHEBI:30616"/>
        <dbReference type="ChEBI" id="CHEBI:46858"/>
        <dbReference type="ChEBI" id="CHEBI:61978"/>
        <dbReference type="ChEBI" id="CHEBI:456216"/>
        <dbReference type="EC" id="2.7.10.1"/>
    </reaction>
</comment>
<gene>
    <name evidence="12" type="ORF">GHT06_012057</name>
</gene>
<dbReference type="InterPro" id="IPR000719">
    <property type="entry name" value="Prot_kinase_dom"/>
</dbReference>
<dbReference type="InterPro" id="IPR011009">
    <property type="entry name" value="Kinase-like_dom_sf"/>
</dbReference>
<feature type="domain" description="Protein kinase" evidence="11">
    <location>
        <begin position="453"/>
        <end position="809"/>
    </location>
</feature>
<dbReference type="PANTHER" id="PTHR24416">
    <property type="entry name" value="TYROSINE-PROTEIN KINASE RECEPTOR"/>
    <property type="match status" value="1"/>
</dbReference>
<keyword evidence="6" id="KW-0829">Tyrosine-protein kinase</keyword>
<feature type="binding site" evidence="8">
    <location>
        <position position="487"/>
    </location>
    <ligand>
        <name>ATP</name>
        <dbReference type="ChEBI" id="CHEBI:30616"/>
    </ligand>
</feature>
<dbReference type="GO" id="GO:0043235">
    <property type="term" value="C:receptor complex"/>
    <property type="evidence" value="ECO:0007669"/>
    <property type="project" value="TreeGrafter"/>
</dbReference>
<dbReference type="CDD" id="cd00192">
    <property type="entry name" value="PTKc"/>
    <property type="match status" value="1"/>
</dbReference>
<dbReference type="GO" id="GO:0005524">
    <property type="term" value="F:ATP binding"/>
    <property type="evidence" value="ECO:0007669"/>
    <property type="project" value="UniProtKB-UniRule"/>
</dbReference>
<dbReference type="FunFam" id="1.10.510.10:FF:000554">
    <property type="entry name" value="Predicted protein"/>
    <property type="match status" value="1"/>
</dbReference>
<keyword evidence="10" id="KW-0732">Signal</keyword>
<evidence type="ECO:0000256" key="8">
    <source>
        <dbReference type="PROSITE-ProRule" id="PRU10141"/>
    </source>
</evidence>
<keyword evidence="13" id="KW-1185">Reference proteome</keyword>
<keyword evidence="9" id="KW-0812">Transmembrane</keyword>